<dbReference type="PANTHER" id="PTHR10046">
    <property type="entry name" value="ATP DEPENDENT LON PROTEASE FAMILY MEMBER"/>
    <property type="match status" value="1"/>
</dbReference>
<dbReference type="GO" id="GO:0006515">
    <property type="term" value="P:protein quality control for misfolded or incompletely synthesized proteins"/>
    <property type="evidence" value="ECO:0007669"/>
    <property type="project" value="UniProtKB-UniRule"/>
</dbReference>
<dbReference type="InterPro" id="IPR027417">
    <property type="entry name" value="P-loop_NTPase"/>
</dbReference>
<feature type="active site" evidence="9 11">
    <location>
        <position position="677"/>
    </location>
</feature>
<dbReference type="RefSeq" id="WP_006523330.1">
    <property type="nucleotide sequence ID" value="NC_021184.1"/>
</dbReference>
<dbReference type="FunFam" id="3.40.50.300:FF:000382">
    <property type="entry name" value="Lon protease homolog 2, peroxisomal"/>
    <property type="match status" value="1"/>
</dbReference>
<dbReference type="InterPro" id="IPR003111">
    <property type="entry name" value="Lon_prtase_N"/>
</dbReference>
<dbReference type="MEROPS" id="S16.001"/>
<keyword evidence="19" id="KW-1185">Reference proteome</keyword>
<evidence type="ECO:0000256" key="4">
    <source>
        <dbReference type="ARBA" id="ARBA00022741"/>
    </source>
</evidence>
<dbReference type="PIRSF" id="PIRSF001174">
    <property type="entry name" value="Lon_proteas"/>
    <property type="match status" value="1"/>
</dbReference>
<dbReference type="Pfam" id="PF00004">
    <property type="entry name" value="AAA"/>
    <property type="match status" value="1"/>
</dbReference>
<dbReference type="FunFam" id="1.20.5.5270:FF:000002">
    <property type="entry name" value="Lon protease homolog"/>
    <property type="match status" value="1"/>
</dbReference>
<dbReference type="Proteomes" id="UP000013520">
    <property type="component" value="Chromosome"/>
</dbReference>
<keyword evidence="7 9" id="KW-0067">ATP-binding</keyword>
<dbReference type="GO" id="GO:0005524">
    <property type="term" value="F:ATP binding"/>
    <property type="evidence" value="ECO:0007669"/>
    <property type="project" value="UniProtKB-UniRule"/>
</dbReference>
<dbReference type="SUPFAM" id="SSF52540">
    <property type="entry name" value="P-loop containing nucleoside triphosphate hydrolases"/>
    <property type="match status" value="1"/>
</dbReference>
<keyword evidence="4 9" id="KW-0547">Nucleotide-binding</keyword>
<feature type="active site" evidence="9 11">
    <location>
        <position position="720"/>
    </location>
</feature>
<keyword evidence="2 9" id="KW-0963">Cytoplasm</keyword>
<dbReference type="Gene3D" id="1.10.8.60">
    <property type="match status" value="1"/>
</dbReference>
<dbReference type="InterPro" id="IPR003593">
    <property type="entry name" value="AAA+_ATPase"/>
</dbReference>
<keyword evidence="6 9" id="KW-0720">Serine protease</keyword>
<organism evidence="18 19">
    <name type="scientific">Desulfoscipio gibsoniae DSM 7213</name>
    <dbReference type="NCBI Taxonomy" id="767817"/>
    <lineage>
        <taxon>Bacteria</taxon>
        <taxon>Bacillati</taxon>
        <taxon>Bacillota</taxon>
        <taxon>Clostridia</taxon>
        <taxon>Eubacteriales</taxon>
        <taxon>Desulfallaceae</taxon>
        <taxon>Desulfoscipio</taxon>
    </lineage>
</organism>
<dbReference type="eggNOG" id="COG0466">
    <property type="taxonomic scope" value="Bacteria"/>
</dbReference>
<dbReference type="InterPro" id="IPR004815">
    <property type="entry name" value="Lon_bac/euk-typ"/>
</dbReference>
<feature type="domain" description="Lon proteolytic" evidence="16">
    <location>
        <begin position="590"/>
        <end position="771"/>
    </location>
</feature>
<protein>
    <recommendedName>
        <fullName evidence="9 10">Lon protease</fullName>
        <ecNumber evidence="9 10">3.4.21.53</ecNumber>
    </recommendedName>
    <alternativeName>
        <fullName evidence="9">ATP-dependent protease La</fullName>
    </alternativeName>
</protein>
<evidence type="ECO:0000259" key="16">
    <source>
        <dbReference type="PROSITE" id="PS51786"/>
    </source>
</evidence>
<evidence type="ECO:0000256" key="14">
    <source>
        <dbReference type="RuleBase" id="RU000591"/>
    </source>
</evidence>
<keyword evidence="8 9" id="KW-0346">Stress response</keyword>
<evidence type="ECO:0000313" key="19">
    <source>
        <dbReference type="Proteomes" id="UP000013520"/>
    </source>
</evidence>
<dbReference type="GO" id="GO:0004176">
    <property type="term" value="F:ATP-dependent peptidase activity"/>
    <property type="evidence" value="ECO:0007669"/>
    <property type="project" value="UniProtKB-UniRule"/>
</dbReference>
<accession>R4KJ73</accession>
<dbReference type="EMBL" id="CP003273">
    <property type="protein sequence ID" value="AGL02669.1"/>
    <property type="molecule type" value="Genomic_DNA"/>
</dbReference>
<keyword evidence="3 9" id="KW-0645">Protease</keyword>
<dbReference type="Pfam" id="PF02190">
    <property type="entry name" value="LON_substr_bdg"/>
    <property type="match status" value="1"/>
</dbReference>
<dbReference type="SUPFAM" id="SSF54211">
    <property type="entry name" value="Ribosomal protein S5 domain 2-like"/>
    <property type="match status" value="1"/>
</dbReference>
<dbReference type="InterPro" id="IPR003959">
    <property type="entry name" value="ATPase_AAA_core"/>
</dbReference>
<dbReference type="GO" id="GO:0034605">
    <property type="term" value="P:cellular response to heat"/>
    <property type="evidence" value="ECO:0007669"/>
    <property type="project" value="UniProtKB-UniRule"/>
</dbReference>
<evidence type="ECO:0000256" key="15">
    <source>
        <dbReference type="SAM" id="MobiDB-lite"/>
    </source>
</evidence>
<dbReference type="InterPro" id="IPR027065">
    <property type="entry name" value="Lon_Prtase"/>
</dbReference>
<reference evidence="18 19" key="1">
    <citation type="submission" date="2012-01" db="EMBL/GenBank/DDBJ databases">
        <title>Complete sequence of Desulfotomaculum gibsoniae DSM 7213.</title>
        <authorList>
            <consortium name="US DOE Joint Genome Institute"/>
            <person name="Lucas S."/>
            <person name="Han J."/>
            <person name="Lapidus A."/>
            <person name="Cheng J.-F."/>
            <person name="Goodwin L."/>
            <person name="Pitluck S."/>
            <person name="Peters L."/>
            <person name="Ovchinnikova G."/>
            <person name="Teshima H."/>
            <person name="Detter J.C."/>
            <person name="Han C."/>
            <person name="Tapia R."/>
            <person name="Land M."/>
            <person name="Hauser L."/>
            <person name="Kyrpides N."/>
            <person name="Ivanova N."/>
            <person name="Pagani I."/>
            <person name="Parshina S."/>
            <person name="Plugge C."/>
            <person name="Muyzer G."/>
            <person name="Kuever J."/>
            <person name="Ivanova A."/>
            <person name="Nazina T."/>
            <person name="Klenk H.-P."/>
            <person name="Brambilla E."/>
            <person name="Spring S."/>
            <person name="Stams A.F."/>
            <person name="Woyke T."/>
        </authorList>
    </citation>
    <scope>NUCLEOTIDE SEQUENCE [LARGE SCALE GENOMIC DNA]</scope>
    <source>
        <strain evidence="18 19">DSM 7213</strain>
    </source>
</reference>
<comment type="subunit">
    <text evidence="9 10">Homohexamer. Organized in a ring with a central cavity.</text>
</comment>
<name>R4KJ73_9FIRM</name>
<dbReference type="Pfam" id="PF05362">
    <property type="entry name" value="Lon_C"/>
    <property type="match status" value="1"/>
</dbReference>
<comment type="subcellular location">
    <subcellularLocation>
        <location evidence="1 9 10">Cytoplasm</location>
    </subcellularLocation>
</comment>
<proteinExistence type="evidence at transcript level"/>
<dbReference type="KEGG" id="dgi:Desgi_3323"/>
<dbReference type="CDD" id="cd19500">
    <property type="entry name" value="RecA-like_Lon"/>
    <property type="match status" value="1"/>
</dbReference>
<feature type="binding site" evidence="9 12">
    <location>
        <begin position="354"/>
        <end position="361"/>
    </location>
    <ligand>
        <name>ATP</name>
        <dbReference type="ChEBI" id="CHEBI:30616"/>
    </ligand>
</feature>
<dbReference type="OrthoDB" id="9803599at2"/>
<dbReference type="InterPro" id="IPR008268">
    <property type="entry name" value="Peptidase_S16_AS"/>
</dbReference>
<dbReference type="SMART" id="SM00464">
    <property type="entry name" value="LON"/>
    <property type="match status" value="1"/>
</dbReference>
<dbReference type="GO" id="GO:0016887">
    <property type="term" value="F:ATP hydrolysis activity"/>
    <property type="evidence" value="ECO:0007669"/>
    <property type="project" value="UniProtKB-UniRule"/>
</dbReference>
<dbReference type="PRINTS" id="PR00830">
    <property type="entry name" value="ENDOLAPTASE"/>
</dbReference>
<evidence type="ECO:0000256" key="13">
    <source>
        <dbReference type="PROSITE-ProRule" id="PRU01122"/>
    </source>
</evidence>
<comment type="catalytic activity">
    <reaction evidence="9 10 13">
        <text>Hydrolysis of proteins in presence of ATP.</text>
        <dbReference type="EC" id="3.4.21.53"/>
    </reaction>
</comment>
<dbReference type="SUPFAM" id="SSF88697">
    <property type="entry name" value="PUA domain-like"/>
    <property type="match status" value="1"/>
</dbReference>
<evidence type="ECO:0000256" key="5">
    <source>
        <dbReference type="ARBA" id="ARBA00022801"/>
    </source>
</evidence>
<dbReference type="HAMAP" id="MF_01973">
    <property type="entry name" value="lon_bact"/>
    <property type="match status" value="1"/>
</dbReference>
<dbReference type="InterPro" id="IPR020568">
    <property type="entry name" value="Ribosomal_Su5_D2-typ_SF"/>
</dbReference>
<dbReference type="PROSITE" id="PS01046">
    <property type="entry name" value="LON_SER"/>
    <property type="match status" value="1"/>
</dbReference>
<dbReference type="EC" id="3.4.21.53" evidence="9 10"/>
<evidence type="ECO:0000256" key="12">
    <source>
        <dbReference type="PIRSR" id="PIRSR001174-2"/>
    </source>
</evidence>
<sequence length="808" mass="91034">MNPIEKRVLPLLPLRGILVFPYMVIHLDVGREKSVQAIEEAMVKERVIFLATQKEAQTDDPMEEDIYNVGTVAEVKQLLKLPGGTIRVLVEGIARAKINKYVSKEPFFSVEVDQYAEEFDKSSQVEALMRNLVTQFEQYVKLSKKIPPETVVTVVNIDDPGRLADIVASHLTLRIEDKQSVLEAIDIVKRLDKLCAIVARELEIVEMERKINVRVRKQMEKTQKEYYLREQIKAIQRELGEKDDRVAEGEELREKIAKAKLPKEVEEKALKEVERLEKMPPMAAEAAVVRNYLDWLLALPWSKSTRDRLDINMAETVLDEDHYGLKIVKERILEYLAIRKLAKKMKGPIICFVGPPGVGKTSLGRSIARALERKFVRISLGGVRDEAEIRGHRRTYVGAMPGRIIQGMKTAGSKNPVFLLDEIDKMSMDFRGDPSSALLEVLDPEQNNSFSDHYIESPYDLSNVMFITTANIQHNIPRPLLDRMEIINISGYTEEEKVQIAMRHLLAKQIKEHGLNNEMVQISENTIRRVIREYTRESGVRNLERNIASLCRKAAKQIVSGKTSKVKVTVQNLEQFLGKPKYRYGIAEQEDQVGVATGLAWTEVGGDTLAIEITTYKGKGKLTLTGKLGDVMRESAQASYSYVRSRAAELGIKEEMFDKYDIHVHVPEGAIPKDGPSAGITMAVALASALTGRHVRYDVAMTGEITLRGRVLPIGGLKEKVLAAHRAGIKTVLLPMDNRKDIEEIPANIRKQIELVPVDHMDGVLKIALRENEFTPETEQIEPPPQLPYGKVMETEGGTGLPNENNFS</sequence>
<dbReference type="InterPro" id="IPR027543">
    <property type="entry name" value="Lon_bac"/>
</dbReference>
<evidence type="ECO:0000256" key="11">
    <source>
        <dbReference type="PIRSR" id="PIRSR001174-1"/>
    </source>
</evidence>
<dbReference type="SMART" id="SM00382">
    <property type="entry name" value="AAA"/>
    <property type="match status" value="1"/>
</dbReference>
<evidence type="ECO:0000256" key="7">
    <source>
        <dbReference type="ARBA" id="ARBA00022840"/>
    </source>
</evidence>
<comment type="similarity">
    <text evidence="9 10 13 14">Belongs to the peptidase S16 family.</text>
</comment>
<dbReference type="Gene3D" id="3.30.230.10">
    <property type="match status" value="1"/>
</dbReference>
<dbReference type="GO" id="GO:0043565">
    <property type="term" value="F:sequence-specific DNA binding"/>
    <property type="evidence" value="ECO:0007669"/>
    <property type="project" value="UniProtKB-UniRule"/>
</dbReference>
<dbReference type="GO" id="GO:0004252">
    <property type="term" value="F:serine-type endopeptidase activity"/>
    <property type="evidence" value="ECO:0007669"/>
    <property type="project" value="UniProtKB-UniRule"/>
</dbReference>
<comment type="induction">
    <text evidence="9">By heat shock.</text>
</comment>
<dbReference type="NCBIfam" id="NF008053">
    <property type="entry name" value="PRK10787.1"/>
    <property type="match status" value="1"/>
</dbReference>
<dbReference type="Gene3D" id="3.40.50.300">
    <property type="entry name" value="P-loop containing nucleotide triphosphate hydrolases"/>
    <property type="match status" value="1"/>
</dbReference>
<evidence type="ECO:0000256" key="8">
    <source>
        <dbReference type="ARBA" id="ARBA00023016"/>
    </source>
</evidence>
<evidence type="ECO:0000256" key="3">
    <source>
        <dbReference type="ARBA" id="ARBA00022670"/>
    </source>
</evidence>
<feature type="domain" description="Lon N-terminal" evidence="17">
    <location>
        <begin position="9"/>
        <end position="202"/>
    </location>
</feature>
<dbReference type="PROSITE" id="PS51787">
    <property type="entry name" value="LON_N"/>
    <property type="match status" value="1"/>
</dbReference>
<dbReference type="AlphaFoldDB" id="R4KJ73"/>
<evidence type="ECO:0000256" key="10">
    <source>
        <dbReference type="PIRNR" id="PIRNR001174"/>
    </source>
</evidence>
<evidence type="ECO:0000259" key="17">
    <source>
        <dbReference type="PROSITE" id="PS51787"/>
    </source>
</evidence>
<dbReference type="Gene3D" id="1.20.5.5270">
    <property type="match status" value="1"/>
</dbReference>
<dbReference type="STRING" id="767817.Desgi_3323"/>
<dbReference type="FunFam" id="3.30.230.10:FF:000010">
    <property type="entry name" value="Lon protease"/>
    <property type="match status" value="1"/>
</dbReference>
<dbReference type="GO" id="GO:0005737">
    <property type="term" value="C:cytoplasm"/>
    <property type="evidence" value="ECO:0007669"/>
    <property type="project" value="UniProtKB-SubCell"/>
</dbReference>
<dbReference type="PROSITE" id="PS51786">
    <property type="entry name" value="LON_PROTEOLYTIC"/>
    <property type="match status" value="1"/>
</dbReference>
<dbReference type="NCBIfam" id="TIGR00763">
    <property type="entry name" value="lon"/>
    <property type="match status" value="1"/>
</dbReference>
<dbReference type="Pfam" id="PF22667">
    <property type="entry name" value="Lon_lid"/>
    <property type="match status" value="1"/>
</dbReference>
<dbReference type="InterPro" id="IPR008269">
    <property type="entry name" value="Lon_proteolytic"/>
</dbReference>
<dbReference type="InterPro" id="IPR014721">
    <property type="entry name" value="Ribsml_uS5_D2-typ_fold_subgr"/>
</dbReference>
<feature type="region of interest" description="Disordered" evidence="15">
    <location>
        <begin position="775"/>
        <end position="808"/>
    </location>
</feature>
<evidence type="ECO:0000256" key="6">
    <source>
        <dbReference type="ARBA" id="ARBA00022825"/>
    </source>
</evidence>
<dbReference type="Gene3D" id="1.20.58.1480">
    <property type="match status" value="1"/>
</dbReference>
<evidence type="ECO:0000313" key="18">
    <source>
        <dbReference type="EMBL" id="AGL02669.1"/>
    </source>
</evidence>
<evidence type="ECO:0000256" key="2">
    <source>
        <dbReference type="ARBA" id="ARBA00022490"/>
    </source>
</evidence>
<dbReference type="HOGENOM" id="CLU_004109_4_3_9"/>
<dbReference type="InterPro" id="IPR015947">
    <property type="entry name" value="PUA-like_sf"/>
</dbReference>
<dbReference type="Gene3D" id="2.30.130.40">
    <property type="entry name" value="LON domain-like"/>
    <property type="match status" value="1"/>
</dbReference>
<evidence type="ECO:0000256" key="1">
    <source>
        <dbReference type="ARBA" id="ARBA00004496"/>
    </source>
</evidence>
<keyword evidence="5 9" id="KW-0378">Hydrolase</keyword>
<dbReference type="InterPro" id="IPR054594">
    <property type="entry name" value="Lon_lid"/>
</dbReference>
<comment type="function">
    <text evidence="9">ATP-dependent serine protease that mediates the selective degradation of mutant and abnormal proteins as well as certain short-lived regulatory proteins. Required for cellular homeostasis and for survival from DNA damage and developmental changes induced by stress. Degrades polypeptides processively to yield small peptide fragments that are 5 to 10 amino acids long. Binds to DNA in a double-stranded, site-specific manner.</text>
</comment>
<evidence type="ECO:0000256" key="9">
    <source>
        <dbReference type="HAMAP-Rule" id="MF_01973"/>
    </source>
</evidence>
<dbReference type="InterPro" id="IPR046336">
    <property type="entry name" value="Lon_prtase_N_sf"/>
</dbReference>
<gene>
    <name evidence="9" type="primary">lon</name>
    <name evidence="18" type="ORF">Desgi_3323</name>
</gene>